<reference evidence="3 4" key="1">
    <citation type="submission" date="2019-06" db="EMBL/GenBank/DDBJ databases">
        <title>A chromosomal-level reference genome of Carpinus fangiana (Coryloideae, Betulaceae).</title>
        <authorList>
            <person name="Yang X."/>
            <person name="Wang Z."/>
            <person name="Zhang L."/>
            <person name="Hao G."/>
            <person name="Liu J."/>
            <person name="Yang Y."/>
        </authorList>
    </citation>
    <scope>NUCLEOTIDE SEQUENCE [LARGE SCALE GENOMIC DNA]</scope>
    <source>
        <strain evidence="3">Cfa_2016G</strain>
        <tissue evidence="3">Leaf</tissue>
    </source>
</reference>
<dbReference type="OrthoDB" id="733571at2759"/>
<name>A0A5N6R643_9ROSI</name>
<feature type="region of interest" description="Disordered" evidence="1">
    <location>
        <begin position="272"/>
        <end position="306"/>
    </location>
</feature>
<proteinExistence type="predicted"/>
<evidence type="ECO:0000256" key="1">
    <source>
        <dbReference type="SAM" id="MobiDB-lite"/>
    </source>
</evidence>
<dbReference type="EMBL" id="CM017325">
    <property type="protein sequence ID" value="KAE8056366.1"/>
    <property type="molecule type" value="Genomic_DNA"/>
</dbReference>
<organism evidence="3 4">
    <name type="scientific">Carpinus fangiana</name>
    <dbReference type="NCBI Taxonomy" id="176857"/>
    <lineage>
        <taxon>Eukaryota</taxon>
        <taxon>Viridiplantae</taxon>
        <taxon>Streptophyta</taxon>
        <taxon>Embryophyta</taxon>
        <taxon>Tracheophyta</taxon>
        <taxon>Spermatophyta</taxon>
        <taxon>Magnoliopsida</taxon>
        <taxon>eudicotyledons</taxon>
        <taxon>Gunneridae</taxon>
        <taxon>Pentapetalae</taxon>
        <taxon>rosids</taxon>
        <taxon>fabids</taxon>
        <taxon>Fagales</taxon>
        <taxon>Betulaceae</taxon>
        <taxon>Carpinus</taxon>
    </lineage>
</organism>
<dbReference type="Proteomes" id="UP000327013">
    <property type="component" value="Chromosome 5"/>
</dbReference>
<sequence>MMKWSPWMGAGSGAKKLHVQLKRLKLEVISKEKVENGKIVAAEIKWKGPNSGALLPFYRTSTCQRNHTRQRSLRRGKSVQWDEEFESVCNFSVSKDGSLGPWIVTFNVLYGESREESRTTRSKLAVLGKASLNLAELVSKKETRIERKLPVTLDDGRFARDATLSVSVSFVEVRDARDSSRISLNSAECDSENALLRKVKDLTSLKRRKNKKPKPKPEVGSRVFDWAGSSESTTASTSDKCKLASTSVAELGSLPSSGTQLDPVQKTGFFSWKRSRSKGRVEPLRSGPSRKGDATGFSSSDPNPKQFAARIASNRGNKCEKVSMEHNYSNKRTDCPRFVRANDSHTDSITFATRITNNSNNKITGNLCPSFKLDSKDSNCRRRNWEVKELVSRDGQAKLKTDVFFASFDQRSERASGQSACTALVTVIAHRLHANLHMPTRPEFDRLIIEGSHEWKKLCRNDTYMQSFPDKHFDLETVLKANLRPLSVLRDKSFIGFFCPEKFECLKEAMSFDAIWNKISSSINSKDYDQPCIYIVSWNDHFFVLKVEADAYYIIDSLGERLFEGCNQAYILRFGDSSVMYETGSEKIICVGRECCKEFIKRFLAAIPIQELEEEKEKGGVSNYLHQRLQIEFHLCSSPYHSSSSSTSSSSMYSLFSSGELM</sequence>
<feature type="domain" description="C2 NT-type" evidence="2">
    <location>
        <begin position="7"/>
        <end position="172"/>
    </location>
</feature>
<dbReference type="AlphaFoldDB" id="A0A5N6R643"/>
<dbReference type="PANTHER" id="PTHR31182:SF17">
    <property type="entry name" value="EEIG1_EHBP1 PROTEIN AMINO-TERMINAL DOMAIN PROTEIN"/>
    <property type="match status" value="1"/>
</dbReference>
<gene>
    <name evidence="3" type="ORF">FH972_013144</name>
</gene>
<evidence type="ECO:0000259" key="2">
    <source>
        <dbReference type="PROSITE" id="PS51840"/>
    </source>
</evidence>
<feature type="compositionally biased region" description="Low complexity" evidence="1">
    <location>
        <begin position="229"/>
        <end position="238"/>
    </location>
</feature>
<dbReference type="PANTHER" id="PTHR31182">
    <property type="entry name" value="C2 NT-TYPE DOMAIN-CONTAINING PROTEIN"/>
    <property type="match status" value="1"/>
</dbReference>
<feature type="compositionally biased region" description="Basic residues" evidence="1">
    <location>
        <begin position="205"/>
        <end position="214"/>
    </location>
</feature>
<evidence type="ECO:0000313" key="3">
    <source>
        <dbReference type="EMBL" id="KAE8056366.1"/>
    </source>
</evidence>
<evidence type="ECO:0000313" key="4">
    <source>
        <dbReference type="Proteomes" id="UP000327013"/>
    </source>
</evidence>
<feature type="region of interest" description="Disordered" evidence="1">
    <location>
        <begin position="205"/>
        <end position="239"/>
    </location>
</feature>
<dbReference type="InterPro" id="IPR019448">
    <property type="entry name" value="NT-C2"/>
</dbReference>
<dbReference type="Pfam" id="PF10358">
    <property type="entry name" value="NT-C2"/>
    <property type="match status" value="1"/>
</dbReference>
<feature type="region of interest" description="Disordered" evidence="1">
    <location>
        <begin position="642"/>
        <end position="662"/>
    </location>
</feature>
<accession>A0A5N6R643</accession>
<keyword evidence="4" id="KW-1185">Reference proteome</keyword>
<dbReference type="PROSITE" id="PS51840">
    <property type="entry name" value="C2_NT"/>
    <property type="match status" value="1"/>
</dbReference>
<protein>
    <recommendedName>
        <fullName evidence="2">C2 NT-type domain-containing protein</fullName>
    </recommendedName>
</protein>